<dbReference type="Proteomes" id="UP000192678">
    <property type="component" value="Unassembled WGS sequence"/>
</dbReference>
<evidence type="ECO:0000259" key="2">
    <source>
        <dbReference type="PROSITE" id="PS50933"/>
    </source>
</evidence>
<keyword evidence="4" id="KW-1185">Reference proteome</keyword>
<sequence>MLEILKLDSNSKSITKTSIVMKKFFLTPRGWQQLLFIVFISVLALGACKKNRSKPVVQDPIRTANVVLSGGAEVPAITTAGSGTATVSYNTNTKMITYQINWILNSTVSVTTDMHFHGAENGSATISSPVVIPITGFAIGNTGTLNGTTRVLTDAEANQLLAGKWYINVHSAAFPSGEIRGNIIFSSPNPGNPY</sequence>
<keyword evidence="1" id="KW-1133">Transmembrane helix</keyword>
<organism evidence="3 4">
    <name type="scientific">Pedobacter nyackensis</name>
    <dbReference type="NCBI Taxonomy" id="475255"/>
    <lineage>
        <taxon>Bacteria</taxon>
        <taxon>Pseudomonadati</taxon>
        <taxon>Bacteroidota</taxon>
        <taxon>Sphingobacteriia</taxon>
        <taxon>Sphingobacteriales</taxon>
        <taxon>Sphingobacteriaceae</taxon>
        <taxon>Pedobacter</taxon>
    </lineage>
</organism>
<feature type="transmembrane region" description="Helical" evidence="1">
    <location>
        <begin position="30"/>
        <end position="48"/>
    </location>
</feature>
<evidence type="ECO:0000313" key="3">
    <source>
        <dbReference type="EMBL" id="SMC82021.1"/>
    </source>
</evidence>
<evidence type="ECO:0000313" key="4">
    <source>
        <dbReference type="Proteomes" id="UP000192678"/>
    </source>
</evidence>
<evidence type="ECO:0000256" key="1">
    <source>
        <dbReference type="SAM" id="Phobius"/>
    </source>
</evidence>
<keyword evidence="1" id="KW-0472">Membrane</keyword>
<keyword evidence="1" id="KW-0812">Transmembrane</keyword>
<dbReference type="SMART" id="SM00754">
    <property type="entry name" value="CHRD"/>
    <property type="match status" value="1"/>
</dbReference>
<accession>A0A1W2CA66</accession>
<reference evidence="3 4" key="1">
    <citation type="submission" date="2017-04" db="EMBL/GenBank/DDBJ databases">
        <authorList>
            <person name="Afonso C.L."/>
            <person name="Miller P.J."/>
            <person name="Scott M.A."/>
            <person name="Spackman E."/>
            <person name="Goraichik I."/>
            <person name="Dimitrov K.M."/>
            <person name="Suarez D.L."/>
            <person name="Swayne D.E."/>
        </authorList>
    </citation>
    <scope>NUCLEOTIDE SEQUENCE [LARGE SCALE GENOMIC DNA]</scope>
    <source>
        <strain evidence="3 4">DSM 19625</strain>
    </source>
</reference>
<gene>
    <name evidence="3" type="ORF">SAMN04488101_103242</name>
</gene>
<feature type="domain" description="CHRD" evidence="2">
    <location>
        <begin position="60"/>
        <end position="188"/>
    </location>
</feature>
<dbReference type="STRING" id="475255.SAMN04488101_103242"/>
<dbReference type="AlphaFoldDB" id="A0A1W2CA66"/>
<name>A0A1W2CA66_9SPHI</name>
<dbReference type="Pfam" id="PF07452">
    <property type="entry name" value="CHRD"/>
    <property type="match status" value="1"/>
</dbReference>
<dbReference type="EMBL" id="FWYB01000003">
    <property type="protein sequence ID" value="SMC82021.1"/>
    <property type="molecule type" value="Genomic_DNA"/>
</dbReference>
<proteinExistence type="predicted"/>
<protein>
    <submittedName>
        <fullName evidence="3">CHRD domain-containing protein</fullName>
    </submittedName>
</protein>
<dbReference type="PROSITE" id="PS50933">
    <property type="entry name" value="CHRD"/>
    <property type="match status" value="1"/>
</dbReference>
<dbReference type="InterPro" id="IPR010895">
    <property type="entry name" value="CHRD"/>
</dbReference>